<name>A0A4Y2UYZ2_ARAVE</name>
<proteinExistence type="predicted"/>
<evidence type="ECO:0000313" key="2">
    <source>
        <dbReference type="Proteomes" id="UP000499080"/>
    </source>
</evidence>
<reference evidence="1 2" key="1">
    <citation type="journal article" date="2019" name="Sci. Rep.">
        <title>Orb-weaving spider Araneus ventricosus genome elucidates the spidroin gene catalogue.</title>
        <authorList>
            <person name="Kono N."/>
            <person name="Nakamura H."/>
            <person name="Ohtoshi R."/>
            <person name="Moran D.A.P."/>
            <person name="Shinohara A."/>
            <person name="Yoshida Y."/>
            <person name="Fujiwara M."/>
            <person name="Mori M."/>
            <person name="Tomita M."/>
            <person name="Arakawa K."/>
        </authorList>
    </citation>
    <scope>NUCLEOTIDE SEQUENCE [LARGE SCALE GENOMIC DNA]</scope>
</reference>
<dbReference type="Proteomes" id="UP000499080">
    <property type="component" value="Unassembled WGS sequence"/>
</dbReference>
<protein>
    <submittedName>
        <fullName evidence="1">Uncharacterized protein</fullName>
    </submittedName>
</protein>
<organism evidence="1 2">
    <name type="scientific">Araneus ventricosus</name>
    <name type="common">Orbweaver spider</name>
    <name type="synonym">Epeira ventricosa</name>
    <dbReference type="NCBI Taxonomy" id="182803"/>
    <lineage>
        <taxon>Eukaryota</taxon>
        <taxon>Metazoa</taxon>
        <taxon>Ecdysozoa</taxon>
        <taxon>Arthropoda</taxon>
        <taxon>Chelicerata</taxon>
        <taxon>Arachnida</taxon>
        <taxon>Araneae</taxon>
        <taxon>Araneomorphae</taxon>
        <taxon>Entelegynae</taxon>
        <taxon>Araneoidea</taxon>
        <taxon>Araneidae</taxon>
        <taxon>Araneus</taxon>
    </lineage>
</organism>
<accession>A0A4Y2UYZ2</accession>
<evidence type="ECO:0000313" key="1">
    <source>
        <dbReference type="EMBL" id="GBO16757.1"/>
    </source>
</evidence>
<dbReference type="EMBL" id="BGPR01040602">
    <property type="protein sequence ID" value="GBO16757.1"/>
    <property type="molecule type" value="Genomic_DNA"/>
</dbReference>
<sequence length="152" mass="16605">MKNLLIVIGFCVTEGSNFFSHAEGGETAPFWGSIREILGETTPAGSDTETYKTLTFTKIAKSNFLTIAEWPRWPSGKVSALGLEGCRCETRFHCRSVVFRGLLHVKSYVGGRMSSRLCGAEVWREGASSGVVLVNLSQTSPRVASKRDVNIT</sequence>
<keyword evidence="2" id="KW-1185">Reference proteome</keyword>
<dbReference type="AlphaFoldDB" id="A0A4Y2UYZ2"/>
<gene>
    <name evidence="1" type="ORF">AVEN_1244_1</name>
</gene>
<comment type="caution">
    <text evidence="1">The sequence shown here is derived from an EMBL/GenBank/DDBJ whole genome shotgun (WGS) entry which is preliminary data.</text>
</comment>